<feature type="compositionally biased region" description="Basic and acidic residues" evidence="1">
    <location>
        <begin position="22"/>
        <end position="42"/>
    </location>
</feature>
<protein>
    <submittedName>
        <fullName evidence="2">Uncharacterized protein</fullName>
    </submittedName>
</protein>
<keyword evidence="3" id="KW-1185">Reference proteome</keyword>
<evidence type="ECO:0000313" key="3">
    <source>
        <dbReference type="Proteomes" id="UP000647172"/>
    </source>
</evidence>
<proteinExistence type="predicted"/>
<name>A0A919MMX7_9ACTN</name>
<dbReference type="Proteomes" id="UP000647172">
    <property type="component" value="Unassembled WGS sequence"/>
</dbReference>
<evidence type="ECO:0000313" key="2">
    <source>
        <dbReference type="EMBL" id="GIE47883.1"/>
    </source>
</evidence>
<dbReference type="EMBL" id="BOMQ01000017">
    <property type="protein sequence ID" value="GIE47883.1"/>
    <property type="molecule type" value="Genomic_DNA"/>
</dbReference>
<organism evidence="2 3">
    <name type="scientific">Actinoplanes nipponensis</name>
    <dbReference type="NCBI Taxonomy" id="135950"/>
    <lineage>
        <taxon>Bacteria</taxon>
        <taxon>Bacillati</taxon>
        <taxon>Actinomycetota</taxon>
        <taxon>Actinomycetes</taxon>
        <taxon>Micromonosporales</taxon>
        <taxon>Micromonosporaceae</taxon>
        <taxon>Actinoplanes</taxon>
    </lineage>
</organism>
<sequence>MPADSGRPGQLDGLVAGQDAVLKGRELHHPNLADPPRPRDGPVDSPSLWTAQARPPAQACGQPRPVDSPGLEDKPWTALRTTQVPRRDGSHVPFVTRIVVAPGPPGKGWVHAIGWS</sequence>
<dbReference type="AlphaFoldDB" id="A0A919MMX7"/>
<reference evidence="2" key="1">
    <citation type="submission" date="2021-01" db="EMBL/GenBank/DDBJ databases">
        <title>Whole genome shotgun sequence of Actinoplanes nipponensis NBRC 14063.</title>
        <authorList>
            <person name="Komaki H."/>
            <person name="Tamura T."/>
        </authorList>
    </citation>
    <scope>NUCLEOTIDE SEQUENCE</scope>
    <source>
        <strain evidence="2">NBRC 14063</strain>
    </source>
</reference>
<accession>A0A919MMX7</accession>
<gene>
    <name evidence="2" type="ORF">Ani05nite_14170</name>
</gene>
<comment type="caution">
    <text evidence="2">The sequence shown here is derived from an EMBL/GenBank/DDBJ whole genome shotgun (WGS) entry which is preliminary data.</text>
</comment>
<feature type="region of interest" description="Disordered" evidence="1">
    <location>
        <begin position="1"/>
        <end position="87"/>
    </location>
</feature>
<evidence type="ECO:0000256" key="1">
    <source>
        <dbReference type="SAM" id="MobiDB-lite"/>
    </source>
</evidence>